<evidence type="ECO:0000313" key="3">
    <source>
        <dbReference type="EMBL" id="MDX8153254.1"/>
    </source>
</evidence>
<dbReference type="PANTHER" id="PTHR33371:SF4">
    <property type="entry name" value="INTERMEMBRANE PHOSPHOLIPID TRANSPORT SYSTEM BINDING PROTEIN MLAD"/>
    <property type="match status" value="1"/>
</dbReference>
<dbReference type="InterPro" id="IPR052336">
    <property type="entry name" value="MlaD_Phospholipid_Transporter"/>
</dbReference>
<dbReference type="Proteomes" id="UP001277761">
    <property type="component" value="Unassembled WGS sequence"/>
</dbReference>
<keyword evidence="1" id="KW-0472">Membrane</keyword>
<evidence type="ECO:0000313" key="4">
    <source>
        <dbReference type="Proteomes" id="UP001277761"/>
    </source>
</evidence>
<proteinExistence type="predicted"/>
<gene>
    <name evidence="3" type="ORF">SK069_16770</name>
</gene>
<name>A0ABU4VNQ2_9ACTN</name>
<feature type="transmembrane region" description="Helical" evidence="1">
    <location>
        <begin position="12"/>
        <end position="31"/>
    </location>
</feature>
<accession>A0ABU4VNQ2</accession>
<keyword evidence="1" id="KW-0812">Transmembrane</keyword>
<evidence type="ECO:0000256" key="1">
    <source>
        <dbReference type="SAM" id="Phobius"/>
    </source>
</evidence>
<feature type="domain" description="Mce/MlaD" evidence="2">
    <location>
        <begin position="42"/>
        <end position="121"/>
    </location>
</feature>
<dbReference type="Pfam" id="PF02470">
    <property type="entry name" value="MlaD"/>
    <property type="match status" value="1"/>
</dbReference>
<organism evidence="3 4">
    <name type="scientific">Patulibacter brassicae</name>
    <dbReference type="NCBI Taxonomy" id="1705717"/>
    <lineage>
        <taxon>Bacteria</taxon>
        <taxon>Bacillati</taxon>
        <taxon>Actinomycetota</taxon>
        <taxon>Thermoleophilia</taxon>
        <taxon>Solirubrobacterales</taxon>
        <taxon>Patulibacteraceae</taxon>
        <taxon>Patulibacter</taxon>
    </lineage>
</organism>
<keyword evidence="4" id="KW-1185">Reference proteome</keyword>
<dbReference type="PANTHER" id="PTHR33371">
    <property type="entry name" value="INTERMEMBRANE PHOSPHOLIPID TRANSPORT SYSTEM BINDING PROTEIN MLAD-RELATED"/>
    <property type="match status" value="1"/>
</dbReference>
<sequence length="422" mass="44631">MTGGRGAWKRYLPVVLLLAVAGVIGAGAVLVKQRLPLPFRETYDVRAQLPAADGVAPGLGQAVNVAGVRVGSISDARIVRDVAEVTLRIDRGKLARVYRDARVDLRPITPLKDMEMDLQPGTRAAGVLPDDGVVPASRTSSPTELATLLSQLDADTRTFLAGLLRGVGDGLRGRSSDLRSILLALGPTARQVGEISRSVAARDRELTRLVSNVASVTKAASADGDLAAVVATANRTLAAVAGEDRALRGTLATLPAALGSADRALSTTRTLAGVLTPTLREAVPALRPFPGTLRELTAFTDQFRTTLDRDLRPLVRDLRPIARRAAPAVTSLTGAMPDLSRILQVVNYAANEVAYNPPGKDEGMLYWIAWFIHNWNSTAGNGDAHGGNLRARLSLSCSSLTEIPDLAPLFRLLTGANSICPT</sequence>
<protein>
    <submittedName>
        <fullName evidence="3">MlaD family protein</fullName>
    </submittedName>
</protein>
<comment type="caution">
    <text evidence="3">The sequence shown here is derived from an EMBL/GenBank/DDBJ whole genome shotgun (WGS) entry which is preliminary data.</text>
</comment>
<dbReference type="RefSeq" id="WP_319955403.1">
    <property type="nucleotide sequence ID" value="NZ_JAXAVX010000012.1"/>
</dbReference>
<reference evidence="3 4" key="1">
    <citation type="submission" date="2023-11" db="EMBL/GenBank/DDBJ databases">
        <authorList>
            <person name="Xu M."/>
            <person name="Jiang T."/>
        </authorList>
    </citation>
    <scope>NUCLEOTIDE SEQUENCE [LARGE SCALE GENOMIC DNA]</scope>
    <source>
        <strain evidence="3 4">SD</strain>
    </source>
</reference>
<dbReference type="EMBL" id="JAXAVX010000012">
    <property type="protein sequence ID" value="MDX8153254.1"/>
    <property type="molecule type" value="Genomic_DNA"/>
</dbReference>
<keyword evidence="1" id="KW-1133">Transmembrane helix</keyword>
<dbReference type="InterPro" id="IPR003399">
    <property type="entry name" value="Mce/MlaD"/>
</dbReference>
<evidence type="ECO:0000259" key="2">
    <source>
        <dbReference type="Pfam" id="PF02470"/>
    </source>
</evidence>